<evidence type="ECO:0000313" key="3">
    <source>
        <dbReference type="Proteomes" id="UP000095042"/>
    </source>
</evidence>
<dbReference type="SUPFAM" id="SSF52200">
    <property type="entry name" value="Toll/Interleukin receptor TIR domain"/>
    <property type="match status" value="1"/>
</dbReference>
<evidence type="ECO:0000313" key="2">
    <source>
        <dbReference type="EMBL" id="ODS02843.1"/>
    </source>
</evidence>
<dbReference type="Proteomes" id="UP000095042">
    <property type="component" value="Unassembled WGS sequence"/>
</dbReference>
<dbReference type="InterPro" id="IPR035897">
    <property type="entry name" value="Toll_tir_struct_dom_sf"/>
</dbReference>
<dbReference type="RefSeq" id="WP_069623959.1">
    <property type="nucleotide sequence ID" value="NZ_LPWD01000214.1"/>
</dbReference>
<proteinExistence type="predicted"/>
<dbReference type="Gene3D" id="3.40.50.10140">
    <property type="entry name" value="Toll/interleukin-1 receptor homology (TIR) domain"/>
    <property type="match status" value="1"/>
</dbReference>
<comment type="caution">
    <text evidence="2">The sequence shown here is derived from an EMBL/GenBank/DDBJ whole genome shotgun (WGS) entry which is preliminary data.</text>
</comment>
<dbReference type="GO" id="GO:0007165">
    <property type="term" value="P:signal transduction"/>
    <property type="evidence" value="ECO:0007669"/>
    <property type="project" value="InterPro"/>
</dbReference>
<dbReference type="InterPro" id="IPR000157">
    <property type="entry name" value="TIR_dom"/>
</dbReference>
<name>A0A1E3WAK5_9HYPH</name>
<organism evidence="2 3">
    <name type="scientific">Methyloceanibacter marginalis</name>
    <dbReference type="NCBI Taxonomy" id="1774971"/>
    <lineage>
        <taxon>Bacteria</taxon>
        <taxon>Pseudomonadati</taxon>
        <taxon>Pseudomonadota</taxon>
        <taxon>Alphaproteobacteria</taxon>
        <taxon>Hyphomicrobiales</taxon>
        <taxon>Hyphomicrobiaceae</taxon>
        <taxon>Methyloceanibacter</taxon>
    </lineage>
</organism>
<sequence length="339" mass="37405">MVKLLDKIDVSDGAITRSIALYEGEITALSPEQHADILIVSAFPEHYAPTTTSLIGALDRSGVSVGELAANKLYDLRATSAFWLSKPLANASLNIGQIACFEPSELGTPPELVGNLFRGLFPFLDDRRGQVVAMPVLATGDQGWPGEQMLSSILEAATHWLARGLPIKELKIIERTPGRAAELAGVMAAFKAMLPVTSLKTSAVNDFDVFLSFSSADAEAADCVKRELEKRGDAKRVFDFRLAIDKGKAWQDELDLAISSSSSIVTILTPAYFASPECREELMQARLRNKRSERPVLFPIYWRDWGRDLDLWLQLVNFADCRERNFEILRSTMGKLALA</sequence>
<dbReference type="EMBL" id="LPWD01000214">
    <property type="protein sequence ID" value="ODS02843.1"/>
    <property type="molecule type" value="Genomic_DNA"/>
</dbReference>
<accession>A0A1E3WAK5</accession>
<gene>
    <name evidence="2" type="ORF">AUC71_13090</name>
</gene>
<protein>
    <recommendedName>
        <fullName evidence="1">TIR domain-containing protein</fullName>
    </recommendedName>
</protein>
<evidence type="ECO:0000259" key="1">
    <source>
        <dbReference type="PROSITE" id="PS50104"/>
    </source>
</evidence>
<keyword evidence="3" id="KW-1185">Reference proteome</keyword>
<reference evidence="2 3" key="1">
    <citation type="journal article" date="2016" name="Environ. Microbiol.">
        <title>New Methyloceanibacter diversity from North Sea sediments includes methanotroph containing solely the soluble methane monooxygenase.</title>
        <authorList>
            <person name="Vekeman B."/>
            <person name="Kerckhof F.M."/>
            <person name="Cremers G."/>
            <person name="de Vos P."/>
            <person name="Vandamme P."/>
            <person name="Boon N."/>
            <person name="Op den Camp H.J."/>
            <person name="Heylen K."/>
        </authorList>
    </citation>
    <scope>NUCLEOTIDE SEQUENCE [LARGE SCALE GENOMIC DNA]</scope>
    <source>
        <strain evidence="2 3">R-67177</strain>
    </source>
</reference>
<feature type="domain" description="TIR" evidence="1">
    <location>
        <begin position="205"/>
        <end position="336"/>
    </location>
</feature>
<dbReference type="AlphaFoldDB" id="A0A1E3WAK5"/>
<dbReference type="PROSITE" id="PS50104">
    <property type="entry name" value="TIR"/>
    <property type="match status" value="1"/>
</dbReference>
<dbReference type="OrthoDB" id="7791006at2"/>
<dbReference type="Pfam" id="PF13676">
    <property type="entry name" value="TIR_2"/>
    <property type="match status" value="1"/>
</dbReference>